<dbReference type="InterPro" id="IPR036388">
    <property type="entry name" value="WH-like_DNA-bd_sf"/>
</dbReference>
<sequence>MVHQFRGHLLAQGGQHRSDALPIHLQITEMMIRDIAAGRLIDGQKLPPERQMAEAHATTVRTLRKALAELEVEGLLERRQGSGNYIRAGAPTRAVYSMFRLEHAQGGGGLPRARLLSVDLLPKDADQPAYGSSDHGTRFRRLRFLDDTPIAVEEIWLDAGAGEIPPAMVQDSLYLTYKRALKLWITRAEDRVGLGTVPDWAPAEFAPRPGATAAFIQRLSWAQGAQAVEYSRTWYDTDRALYVQRLI</sequence>
<dbReference type="PROSITE" id="PS50949">
    <property type="entry name" value="HTH_GNTR"/>
    <property type="match status" value="1"/>
</dbReference>
<comment type="caution">
    <text evidence="5">The sequence shown here is derived from an EMBL/GenBank/DDBJ whole genome shotgun (WGS) entry which is preliminary data.</text>
</comment>
<dbReference type="Proteomes" id="UP000306223">
    <property type="component" value="Unassembled WGS sequence"/>
</dbReference>
<evidence type="ECO:0000256" key="2">
    <source>
        <dbReference type="ARBA" id="ARBA00023125"/>
    </source>
</evidence>
<keyword evidence="1" id="KW-0805">Transcription regulation</keyword>
<dbReference type="InterPro" id="IPR028978">
    <property type="entry name" value="Chorismate_lyase_/UTRA_dom_sf"/>
</dbReference>
<protein>
    <submittedName>
        <fullName evidence="5">GntR family transcriptional regulator</fullName>
    </submittedName>
</protein>
<dbReference type="SMART" id="SM00345">
    <property type="entry name" value="HTH_GNTR"/>
    <property type="match status" value="1"/>
</dbReference>
<dbReference type="GO" id="GO:0003700">
    <property type="term" value="F:DNA-binding transcription factor activity"/>
    <property type="evidence" value="ECO:0007669"/>
    <property type="project" value="InterPro"/>
</dbReference>
<gene>
    <name evidence="5" type="ORF">FA740_12600</name>
</gene>
<dbReference type="InterPro" id="IPR011663">
    <property type="entry name" value="UTRA"/>
</dbReference>
<organism evidence="5 6">
    <name type="scientific">Paracoccus hibiscisoli</name>
    <dbReference type="NCBI Taxonomy" id="2023261"/>
    <lineage>
        <taxon>Bacteria</taxon>
        <taxon>Pseudomonadati</taxon>
        <taxon>Pseudomonadota</taxon>
        <taxon>Alphaproteobacteria</taxon>
        <taxon>Rhodobacterales</taxon>
        <taxon>Paracoccaceae</taxon>
        <taxon>Paracoccus</taxon>
    </lineage>
</organism>
<keyword evidence="3" id="KW-0804">Transcription</keyword>
<accession>A0A4U0QN99</accession>
<name>A0A4U0QN99_9RHOB</name>
<feature type="domain" description="HTH gntR-type" evidence="4">
    <location>
        <begin position="21"/>
        <end position="89"/>
    </location>
</feature>
<dbReference type="Pfam" id="PF00392">
    <property type="entry name" value="GntR"/>
    <property type="match status" value="1"/>
</dbReference>
<dbReference type="EMBL" id="SUNH01000017">
    <property type="protein sequence ID" value="TJZ83299.1"/>
    <property type="molecule type" value="Genomic_DNA"/>
</dbReference>
<dbReference type="InterPro" id="IPR050679">
    <property type="entry name" value="Bact_HTH_transcr_reg"/>
</dbReference>
<dbReference type="Gene3D" id="3.40.1410.10">
    <property type="entry name" value="Chorismate lyase-like"/>
    <property type="match status" value="1"/>
</dbReference>
<evidence type="ECO:0000256" key="3">
    <source>
        <dbReference type="ARBA" id="ARBA00023163"/>
    </source>
</evidence>
<proteinExistence type="predicted"/>
<reference evidence="5 6" key="1">
    <citation type="submission" date="2019-04" db="EMBL/GenBank/DDBJ databases">
        <authorList>
            <person name="Li J."/>
        </authorList>
    </citation>
    <scope>NUCLEOTIDE SEQUENCE [LARGE SCALE GENOMIC DNA]</scope>
    <source>
        <strain evidence="5 6">CCTCC AB2016182</strain>
    </source>
</reference>
<evidence type="ECO:0000313" key="5">
    <source>
        <dbReference type="EMBL" id="TJZ83299.1"/>
    </source>
</evidence>
<dbReference type="Pfam" id="PF07702">
    <property type="entry name" value="UTRA"/>
    <property type="match status" value="1"/>
</dbReference>
<evidence type="ECO:0000259" key="4">
    <source>
        <dbReference type="PROSITE" id="PS50949"/>
    </source>
</evidence>
<dbReference type="GO" id="GO:0045892">
    <property type="term" value="P:negative regulation of DNA-templated transcription"/>
    <property type="evidence" value="ECO:0007669"/>
    <property type="project" value="TreeGrafter"/>
</dbReference>
<keyword evidence="6" id="KW-1185">Reference proteome</keyword>
<dbReference type="PANTHER" id="PTHR44846:SF1">
    <property type="entry name" value="MANNOSYL-D-GLYCERATE TRANSPORT_METABOLISM SYSTEM REPRESSOR MNGR-RELATED"/>
    <property type="match status" value="1"/>
</dbReference>
<evidence type="ECO:0000256" key="1">
    <source>
        <dbReference type="ARBA" id="ARBA00023015"/>
    </source>
</evidence>
<dbReference type="InterPro" id="IPR036390">
    <property type="entry name" value="WH_DNA-bd_sf"/>
</dbReference>
<dbReference type="OrthoDB" id="9794015at2"/>
<dbReference type="GO" id="GO:0003677">
    <property type="term" value="F:DNA binding"/>
    <property type="evidence" value="ECO:0007669"/>
    <property type="project" value="UniProtKB-KW"/>
</dbReference>
<keyword evidence="2" id="KW-0238">DNA-binding</keyword>
<dbReference type="CDD" id="cd07377">
    <property type="entry name" value="WHTH_GntR"/>
    <property type="match status" value="1"/>
</dbReference>
<dbReference type="RefSeq" id="WP_136857134.1">
    <property type="nucleotide sequence ID" value="NZ_SUNH01000017.1"/>
</dbReference>
<dbReference type="PANTHER" id="PTHR44846">
    <property type="entry name" value="MANNOSYL-D-GLYCERATE TRANSPORT/METABOLISM SYSTEM REPRESSOR MNGR-RELATED"/>
    <property type="match status" value="1"/>
</dbReference>
<evidence type="ECO:0000313" key="6">
    <source>
        <dbReference type="Proteomes" id="UP000306223"/>
    </source>
</evidence>
<dbReference type="Gene3D" id="1.10.10.10">
    <property type="entry name" value="Winged helix-like DNA-binding domain superfamily/Winged helix DNA-binding domain"/>
    <property type="match status" value="1"/>
</dbReference>
<dbReference type="SMART" id="SM00866">
    <property type="entry name" value="UTRA"/>
    <property type="match status" value="1"/>
</dbReference>
<dbReference type="SUPFAM" id="SSF64288">
    <property type="entry name" value="Chorismate lyase-like"/>
    <property type="match status" value="1"/>
</dbReference>
<dbReference type="AlphaFoldDB" id="A0A4U0QN99"/>
<dbReference type="InterPro" id="IPR000524">
    <property type="entry name" value="Tscrpt_reg_HTH_GntR"/>
</dbReference>
<dbReference type="SUPFAM" id="SSF46785">
    <property type="entry name" value="Winged helix' DNA-binding domain"/>
    <property type="match status" value="1"/>
</dbReference>